<keyword evidence="11" id="KW-1185">Reference proteome</keyword>
<dbReference type="InterPro" id="IPR027806">
    <property type="entry name" value="HARBI1_dom"/>
</dbReference>
<comment type="cofactor">
    <cofactor evidence="1">
        <name>a divalent metal cation</name>
        <dbReference type="ChEBI" id="CHEBI:60240"/>
    </cofactor>
</comment>
<evidence type="ECO:0000259" key="9">
    <source>
        <dbReference type="Pfam" id="PF13359"/>
    </source>
</evidence>
<evidence type="ECO:0000256" key="5">
    <source>
        <dbReference type="ARBA" id="ARBA00022723"/>
    </source>
</evidence>
<protein>
    <recommendedName>
        <fullName evidence="9">DDE Tnp4 domain-containing protein</fullName>
    </recommendedName>
</protein>
<dbReference type="GO" id="GO:0005634">
    <property type="term" value="C:nucleus"/>
    <property type="evidence" value="ECO:0007669"/>
    <property type="project" value="UniProtKB-SubCell"/>
</dbReference>
<keyword evidence="4" id="KW-0540">Nuclease</keyword>
<proteinExistence type="inferred from homology"/>
<dbReference type="PANTHER" id="PTHR22930:SF286">
    <property type="entry name" value="NUCLEASE HARBI1"/>
    <property type="match status" value="1"/>
</dbReference>
<organism evidence="10 11">
    <name type="scientific">Petrolisthes manimaculis</name>
    <dbReference type="NCBI Taxonomy" id="1843537"/>
    <lineage>
        <taxon>Eukaryota</taxon>
        <taxon>Metazoa</taxon>
        <taxon>Ecdysozoa</taxon>
        <taxon>Arthropoda</taxon>
        <taxon>Crustacea</taxon>
        <taxon>Multicrustacea</taxon>
        <taxon>Malacostraca</taxon>
        <taxon>Eumalacostraca</taxon>
        <taxon>Eucarida</taxon>
        <taxon>Decapoda</taxon>
        <taxon>Pleocyemata</taxon>
        <taxon>Anomura</taxon>
        <taxon>Galatheoidea</taxon>
        <taxon>Porcellanidae</taxon>
        <taxon>Petrolisthes</taxon>
    </lineage>
</organism>
<keyword evidence="7" id="KW-0539">Nucleus</keyword>
<name>A0AAE1QQK0_9EUCA</name>
<dbReference type="GO" id="GO:0004518">
    <property type="term" value="F:nuclease activity"/>
    <property type="evidence" value="ECO:0007669"/>
    <property type="project" value="UniProtKB-KW"/>
</dbReference>
<dbReference type="AlphaFoldDB" id="A0AAE1QQK0"/>
<evidence type="ECO:0000313" key="11">
    <source>
        <dbReference type="Proteomes" id="UP001292094"/>
    </source>
</evidence>
<reference evidence="10" key="1">
    <citation type="submission" date="2023-11" db="EMBL/GenBank/DDBJ databases">
        <title>Genome assemblies of two species of porcelain crab, Petrolisthes cinctipes and Petrolisthes manimaculis (Anomura: Porcellanidae).</title>
        <authorList>
            <person name="Angst P."/>
        </authorList>
    </citation>
    <scope>NUCLEOTIDE SEQUENCE</scope>
    <source>
        <strain evidence="10">PB745_02</strain>
        <tissue evidence="10">Gill</tissue>
    </source>
</reference>
<gene>
    <name evidence="10" type="ORF">Pmani_000185</name>
</gene>
<keyword evidence="5" id="KW-0479">Metal-binding</keyword>
<dbReference type="Pfam" id="PF13359">
    <property type="entry name" value="DDE_Tnp_4"/>
    <property type="match status" value="1"/>
</dbReference>
<evidence type="ECO:0000256" key="2">
    <source>
        <dbReference type="ARBA" id="ARBA00004123"/>
    </source>
</evidence>
<dbReference type="GO" id="GO:0016787">
    <property type="term" value="F:hydrolase activity"/>
    <property type="evidence" value="ECO:0007669"/>
    <property type="project" value="UniProtKB-KW"/>
</dbReference>
<dbReference type="PANTHER" id="PTHR22930">
    <property type="match status" value="1"/>
</dbReference>
<evidence type="ECO:0000256" key="1">
    <source>
        <dbReference type="ARBA" id="ARBA00001968"/>
    </source>
</evidence>
<evidence type="ECO:0000256" key="3">
    <source>
        <dbReference type="ARBA" id="ARBA00006958"/>
    </source>
</evidence>
<dbReference type="GO" id="GO:0046872">
    <property type="term" value="F:metal ion binding"/>
    <property type="evidence" value="ECO:0007669"/>
    <property type="project" value="UniProtKB-KW"/>
</dbReference>
<comment type="subcellular location">
    <subcellularLocation>
        <location evidence="2">Nucleus</location>
    </subcellularLocation>
</comment>
<evidence type="ECO:0000256" key="4">
    <source>
        <dbReference type="ARBA" id="ARBA00022722"/>
    </source>
</evidence>
<evidence type="ECO:0000256" key="7">
    <source>
        <dbReference type="ARBA" id="ARBA00023242"/>
    </source>
</evidence>
<feature type="domain" description="DDE Tnp4" evidence="9">
    <location>
        <begin position="66"/>
        <end position="199"/>
    </location>
</feature>
<keyword evidence="6" id="KW-0378">Hydrolase</keyword>
<feature type="region of interest" description="Disordered" evidence="8">
    <location>
        <begin position="223"/>
        <end position="242"/>
    </location>
</feature>
<comment type="caution">
    <text evidence="10">The sequence shown here is derived from an EMBL/GenBank/DDBJ whole genome shotgun (WGS) entry which is preliminary data.</text>
</comment>
<evidence type="ECO:0000256" key="6">
    <source>
        <dbReference type="ARBA" id="ARBA00022801"/>
    </source>
</evidence>
<evidence type="ECO:0000313" key="10">
    <source>
        <dbReference type="EMBL" id="KAK4329427.1"/>
    </source>
</evidence>
<dbReference type="EMBL" id="JAWZYT010000013">
    <property type="protein sequence ID" value="KAK4329427.1"/>
    <property type="molecule type" value="Genomic_DNA"/>
</dbReference>
<sequence length="267" mass="30567">MQLCNSDDLGPSQQTISRVIKETLDALSSRPILAQFINFPITPQETQRKKIEFMQIAGFPGVIGVIDGKHIRITSPKEFAAEYVNRKRYHSINTLIVFDAKYKVIDIVANWPGSAHDARILNERGLNRFVFGRGIVPDECHLLGDSGYPSKKWLLTPYIRPQPGPQSNYNRCHKKTRSVVERGIAKLKRRFHVSALQQRCARLLKYMYVHNICKDRNIGIPAGEDHNNGEEDDAQQPLEPPLQPAAWPREGILYRDQFVNLHFNNDE</sequence>
<accession>A0AAE1QQK0</accession>
<dbReference type="InterPro" id="IPR045249">
    <property type="entry name" value="HARBI1-like"/>
</dbReference>
<dbReference type="Proteomes" id="UP001292094">
    <property type="component" value="Unassembled WGS sequence"/>
</dbReference>
<comment type="similarity">
    <text evidence="3">Belongs to the HARBI1 family.</text>
</comment>
<evidence type="ECO:0000256" key="8">
    <source>
        <dbReference type="SAM" id="MobiDB-lite"/>
    </source>
</evidence>